<sequence length="379" mass="42629">MWNRWRLVLGNYAKDQLPYQQDAGQLYQQMDDALDFLYRREYGEGSGVRGRGDGDGDGADKRGGRERSNPGVVTWLNKIRKLFPKQTVEILERHALDRYGMNELVTDKEVLQRLEPNQELLKTILSLKHMMKGDVLDTAKRIVRQVAEDLMKKLESEVRQSIVGKVDRSRSSRIKCAANLDFKKTIRRNLKNYDTEKHRLVLENVYFNSRVKKYNTWNVILCVDESGSMMDSIIHSAVMAGIFAKLPMLRTKFVIFSTDIVDLSGIAADPVELLMSVQLGGGTDIAGALRYCEQLVENPHRTILVLVTDLYEGGGYQNMYAVSRGILESGVKFVILPALDEGAEPAYDKQAAKQLAGMGAHVAAMTPEALADWIGTIIK</sequence>
<feature type="domain" description="VWFA" evidence="2">
    <location>
        <begin position="216"/>
        <end position="375"/>
    </location>
</feature>
<feature type="region of interest" description="Disordered" evidence="1">
    <location>
        <begin position="45"/>
        <end position="69"/>
    </location>
</feature>
<protein>
    <submittedName>
        <fullName evidence="3">VWA domain-containing protein</fullName>
    </submittedName>
</protein>
<feature type="compositionally biased region" description="Basic and acidic residues" evidence="1">
    <location>
        <begin position="50"/>
        <end position="68"/>
    </location>
</feature>
<comment type="caution">
    <text evidence="3">The sequence shown here is derived from an EMBL/GenBank/DDBJ whole genome shotgun (WGS) entry which is preliminary data.</text>
</comment>
<dbReference type="InterPro" id="IPR036465">
    <property type="entry name" value="vWFA_dom_sf"/>
</dbReference>
<dbReference type="InterPro" id="IPR050458">
    <property type="entry name" value="LolB"/>
</dbReference>
<dbReference type="SMART" id="SM00327">
    <property type="entry name" value="VWA"/>
    <property type="match status" value="1"/>
</dbReference>
<name>A0A9D1DR91_9FIRM</name>
<proteinExistence type="predicted"/>
<dbReference type="Gene3D" id="3.40.50.410">
    <property type="entry name" value="von Willebrand factor, type A domain"/>
    <property type="match status" value="1"/>
</dbReference>
<organism evidence="3 4">
    <name type="scientific">Candidatus Gallacutalibacter pullicola</name>
    <dbReference type="NCBI Taxonomy" id="2840830"/>
    <lineage>
        <taxon>Bacteria</taxon>
        <taxon>Bacillati</taxon>
        <taxon>Bacillota</taxon>
        <taxon>Clostridia</taxon>
        <taxon>Eubacteriales</taxon>
        <taxon>Candidatus Gallacutalibacter</taxon>
    </lineage>
</organism>
<accession>A0A9D1DR91</accession>
<dbReference type="InterPro" id="IPR008912">
    <property type="entry name" value="Uncharacterised_CoxE"/>
</dbReference>
<dbReference type="Proteomes" id="UP000886785">
    <property type="component" value="Unassembled WGS sequence"/>
</dbReference>
<dbReference type="PANTHER" id="PTHR30634">
    <property type="entry name" value="OUTER MEMBRANE LOLAB LIPOPROTEIN INSERTION APPARATUS"/>
    <property type="match status" value="1"/>
</dbReference>
<dbReference type="EMBL" id="DVHF01000086">
    <property type="protein sequence ID" value="HIR57521.1"/>
    <property type="molecule type" value="Genomic_DNA"/>
</dbReference>
<evidence type="ECO:0000313" key="4">
    <source>
        <dbReference type="Proteomes" id="UP000886785"/>
    </source>
</evidence>
<dbReference type="Pfam" id="PF05762">
    <property type="entry name" value="VWA_CoxE"/>
    <property type="match status" value="1"/>
</dbReference>
<dbReference type="SUPFAM" id="SSF53300">
    <property type="entry name" value="vWA-like"/>
    <property type="match status" value="1"/>
</dbReference>
<reference evidence="3" key="2">
    <citation type="journal article" date="2021" name="PeerJ">
        <title>Extensive microbial diversity within the chicken gut microbiome revealed by metagenomics and culture.</title>
        <authorList>
            <person name="Gilroy R."/>
            <person name="Ravi A."/>
            <person name="Getino M."/>
            <person name="Pursley I."/>
            <person name="Horton D.L."/>
            <person name="Alikhan N.F."/>
            <person name="Baker D."/>
            <person name="Gharbi K."/>
            <person name="Hall N."/>
            <person name="Watson M."/>
            <person name="Adriaenssens E.M."/>
            <person name="Foster-Nyarko E."/>
            <person name="Jarju S."/>
            <person name="Secka A."/>
            <person name="Antonio M."/>
            <person name="Oren A."/>
            <person name="Chaudhuri R.R."/>
            <person name="La Ragione R."/>
            <person name="Hildebrand F."/>
            <person name="Pallen M.J."/>
        </authorList>
    </citation>
    <scope>NUCLEOTIDE SEQUENCE</scope>
    <source>
        <strain evidence="3">ChiSjej1B19-7085</strain>
    </source>
</reference>
<dbReference type="AlphaFoldDB" id="A0A9D1DR91"/>
<dbReference type="PANTHER" id="PTHR30634:SF16">
    <property type="entry name" value="OUTER-MEMBRANE LIPOPROTEIN LOLB"/>
    <property type="match status" value="1"/>
</dbReference>
<dbReference type="InterPro" id="IPR002035">
    <property type="entry name" value="VWF_A"/>
</dbReference>
<reference evidence="3" key="1">
    <citation type="submission" date="2020-10" db="EMBL/GenBank/DDBJ databases">
        <authorList>
            <person name="Gilroy R."/>
        </authorList>
    </citation>
    <scope>NUCLEOTIDE SEQUENCE</scope>
    <source>
        <strain evidence="3">ChiSjej1B19-7085</strain>
    </source>
</reference>
<evidence type="ECO:0000259" key="2">
    <source>
        <dbReference type="SMART" id="SM00327"/>
    </source>
</evidence>
<evidence type="ECO:0000256" key="1">
    <source>
        <dbReference type="SAM" id="MobiDB-lite"/>
    </source>
</evidence>
<gene>
    <name evidence="3" type="ORF">IAA54_07605</name>
</gene>
<evidence type="ECO:0000313" key="3">
    <source>
        <dbReference type="EMBL" id="HIR57521.1"/>
    </source>
</evidence>